<feature type="non-terminal residue" evidence="1">
    <location>
        <position position="1"/>
    </location>
</feature>
<protein>
    <submittedName>
        <fullName evidence="1">Uncharacterized protein</fullName>
    </submittedName>
</protein>
<accession>A0A8H8XBE2</accession>
<comment type="caution">
    <text evidence="1">The sequence shown here is derived from an EMBL/GenBank/DDBJ whole genome shotgun (WGS) entry which is preliminary data.</text>
</comment>
<dbReference type="EMBL" id="CAESAQ020000052">
    <property type="protein sequence ID" value="CAB5498618.1"/>
    <property type="molecule type" value="Genomic_DNA"/>
</dbReference>
<name>A0A8H8XBE2_9GAMM</name>
<proteinExistence type="predicted"/>
<keyword evidence="2" id="KW-1185">Reference proteome</keyword>
<reference evidence="1 2" key="1">
    <citation type="submission" date="2020-05" db="EMBL/GenBank/DDBJ databases">
        <authorList>
            <person name="Petersen J."/>
            <person name="Sayavedra L."/>
        </authorList>
    </citation>
    <scope>NUCLEOTIDE SEQUENCE [LARGE SCALE GENOMIC DNA]</scope>
    <source>
        <strain evidence="1">B thermophilus SOXS</strain>
    </source>
</reference>
<organism evidence="1 2">
    <name type="scientific">Bathymodiolus thermophilus thioautotrophic gill symbiont</name>
    <dbReference type="NCBI Taxonomy" id="2360"/>
    <lineage>
        <taxon>Bacteria</taxon>
        <taxon>Pseudomonadati</taxon>
        <taxon>Pseudomonadota</taxon>
        <taxon>Gammaproteobacteria</taxon>
        <taxon>sulfur-oxidizing symbionts</taxon>
    </lineage>
</organism>
<gene>
    <name evidence="1" type="ORF">THERMOS_875</name>
</gene>
<evidence type="ECO:0000313" key="1">
    <source>
        <dbReference type="EMBL" id="CAB5498618.1"/>
    </source>
</evidence>
<sequence>LDKAQISKLVEYMSSFDSFADTEGVANYKREVNQLWSGAKVGYNMPEVMKSLA</sequence>
<evidence type="ECO:0000313" key="2">
    <source>
        <dbReference type="Proteomes" id="UP000643672"/>
    </source>
</evidence>
<dbReference type="AlphaFoldDB" id="A0A8H8XBE2"/>
<dbReference type="Proteomes" id="UP000643672">
    <property type="component" value="Unassembled WGS sequence"/>
</dbReference>